<dbReference type="Gene3D" id="3.90.550.50">
    <property type="match status" value="1"/>
</dbReference>
<keyword evidence="5" id="KW-0812">Transmembrane</keyword>
<evidence type="ECO:0000313" key="14">
    <source>
        <dbReference type="RefSeq" id="XP_026666634.1"/>
    </source>
</evidence>
<dbReference type="GO" id="GO:0006493">
    <property type="term" value="P:protein O-linked glycosylation"/>
    <property type="evidence" value="ECO:0007669"/>
    <property type="project" value="TreeGrafter"/>
</dbReference>
<dbReference type="PANTHER" id="PTHR11214:SF235">
    <property type="entry name" value="HEXOSYLTRANSFERASE"/>
    <property type="match status" value="1"/>
</dbReference>
<dbReference type="RefSeq" id="XP_017893311.1">
    <property type="nucleotide sequence ID" value="XM_018037822.2"/>
</dbReference>
<dbReference type="GO" id="GO:0000139">
    <property type="term" value="C:Golgi membrane"/>
    <property type="evidence" value="ECO:0007669"/>
    <property type="project" value="UniProtKB-SubCell"/>
</dbReference>
<evidence type="ECO:0000256" key="9">
    <source>
        <dbReference type="ARBA" id="ARBA00023136"/>
    </source>
</evidence>
<evidence type="ECO:0000256" key="8">
    <source>
        <dbReference type="ARBA" id="ARBA00023034"/>
    </source>
</evidence>
<dbReference type="AlphaFoldDB" id="A0AAJ7RVS2"/>
<evidence type="ECO:0000313" key="11">
    <source>
        <dbReference type="Proteomes" id="UP000694925"/>
    </source>
</evidence>
<accession>A0AAJ7RVS2</accession>
<evidence type="ECO:0000313" key="13">
    <source>
        <dbReference type="RefSeq" id="XP_017893311.1"/>
    </source>
</evidence>
<dbReference type="GO" id="GO:0016758">
    <property type="term" value="F:hexosyltransferase activity"/>
    <property type="evidence" value="ECO:0007669"/>
    <property type="project" value="InterPro"/>
</dbReference>
<evidence type="ECO:0000256" key="10">
    <source>
        <dbReference type="RuleBase" id="RU363063"/>
    </source>
</evidence>
<evidence type="ECO:0000256" key="2">
    <source>
        <dbReference type="ARBA" id="ARBA00008661"/>
    </source>
</evidence>
<keyword evidence="6" id="KW-0735">Signal-anchor</keyword>
<gene>
    <name evidence="12 13 14" type="primary">LOC108632934</name>
</gene>
<evidence type="ECO:0000256" key="1">
    <source>
        <dbReference type="ARBA" id="ARBA00004323"/>
    </source>
</evidence>
<dbReference type="RefSeq" id="XP_026666634.1">
    <property type="nucleotide sequence ID" value="XM_026810833.1"/>
</dbReference>
<evidence type="ECO:0000256" key="5">
    <source>
        <dbReference type="ARBA" id="ARBA00022692"/>
    </source>
</evidence>
<keyword evidence="9" id="KW-0472">Membrane</keyword>
<dbReference type="Proteomes" id="UP000694925">
    <property type="component" value="Unplaced"/>
</dbReference>
<comment type="similarity">
    <text evidence="2 10">Belongs to the glycosyltransferase 31 family.</text>
</comment>
<organism evidence="11 14">
    <name type="scientific">Ceratina calcarata</name>
    <dbReference type="NCBI Taxonomy" id="156304"/>
    <lineage>
        <taxon>Eukaryota</taxon>
        <taxon>Metazoa</taxon>
        <taxon>Ecdysozoa</taxon>
        <taxon>Arthropoda</taxon>
        <taxon>Hexapoda</taxon>
        <taxon>Insecta</taxon>
        <taxon>Pterygota</taxon>
        <taxon>Neoptera</taxon>
        <taxon>Endopterygota</taxon>
        <taxon>Hymenoptera</taxon>
        <taxon>Apocrita</taxon>
        <taxon>Aculeata</taxon>
        <taxon>Apoidea</taxon>
        <taxon>Anthophila</taxon>
        <taxon>Apidae</taxon>
        <taxon>Ceratina</taxon>
        <taxon>Zadontomerus</taxon>
    </lineage>
</organism>
<dbReference type="GeneID" id="108632934"/>
<evidence type="ECO:0000256" key="6">
    <source>
        <dbReference type="ARBA" id="ARBA00022968"/>
    </source>
</evidence>
<dbReference type="InterPro" id="IPR002659">
    <property type="entry name" value="Glyco_trans_31"/>
</dbReference>
<keyword evidence="7" id="KW-1133">Transmembrane helix</keyword>
<name>A0AAJ7RVS2_9HYME</name>
<keyword evidence="8 10" id="KW-0333">Golgi apparatus</keyword>
<dbReference type="PANTHER" id="PTHR11214">
    <property type="entry name" value="BETA-1,3-N-ACETYLGLUCOSAMINYLTRANSFERASE"/>
    <property type="match status" value="1"/>
</dbReference>
<protein>
    <recommendedName>
        <fullName evidence="10">Hexosyltransferase</fullName>
        <ecNumber evidence="10">2.4.1.-</ecNumber>
    </recommendedName>
</protein>
<evidence type="ECO:0000313" key="12">
    <source>
        <dbReference type="RefSeq" id="XP_017893310.1"/>
    </source>
</evidence>
<dbReference type="EC" id="2.4.1.-" evidence="10"/>
<dbReference type="RefSeq" id="XP_017893310.1">
    <property type="nucleotide sequence ID" value="XM_018037821.1"/>
</dbReference>
<evidence type="ECO:0000256" key="7">
    <source>
        <dbReference type="ARBA" id="ARBA00022989"/>
    </source>
</evidence>
<sequence>MRVKPLFIIFCISTVLFLSLSLWKTNFLNTKLDLKYLHDASSNISLEVKFVVEPKCNPNFVIWIIASSANNTLYRAALRRAYPVELLTRLNVTRIFLLGIPRENYTQKYILEESRKYNDVLQGDFLESYRNLTSKHLMGLRWISNNCTATFLIKSDDDIVVDMFEILNLLHENKIKEDAISGYVLRSMRPIRTSNSKWFVTKEDFADVTYPDFLSGWIYITGLKVARLLVRASEKFRHLFWIDDVFVTGILRLISGTEYLELNDLYATDYRYLECCMRDKKRKLKCEFIAGPDGAKKELHMKFREFSEYCRWNCFKRTTEQLVSKKCVVAYEERISVANSKAQVLHV</sequence>
<dbReference type="Pfam" id="PF01762">
    <property type="entry name" value="Galactosyl_T"/>
    <property type="match status" value="1"/>
</dbReference>
<keyword evidence="11" id="KW-1185">Reference proteome</keyword>
<proteinExistence type="inferred from homology"/>
<evidence type="ECO:0000256" key="3">
    <source>
        <dbReference type="ARBA" id="ARBA00022676"/>
    </source>
</evidence>
<keyword evidence="4" id="KW-0808">Transferase</keyword>
<comment type="subcellular location">
    <subcellularLocation>
        <location evidence="1 10">Golgi apparatus membrane</location>
        <topology evidence="1 10">Single-pass type II membrane protein</topology>
    </subcellularLocation>
</comment>
<reference evidence="12 13" key="1">
    <citation type="submission" date="2025-04" db="UniProtKB">
        <authorList>
            <consortium name="RefSeq"/>
        </authorList>
    </citation>
    <scope>IDENTIFICATION</scope>
    <source>
        <tissue evidence="12 13">Whole body</tissue>
    </source>
</reference>
<dbReference type="KEGG" id="ccal:108632934"/>
<keyword evidence="3 10" id="KW-0328">Glycosyltransferase</keyword>
<evidence type="ECO:0000256" key="4">
    <source>
        <dbReference type="ARBA" id="ARBA00022679"/>
    </source>
</evidence>